<dbReference type="Proteomes" id="UP001286589">
    <property type="component" value="Unassembled WGS sequence"/>
</dbReference>
<evidence type="ECO:0000313" key="2">
    <source>
        <dbReference type="Proteomes" id="UP001286589"/>
    </source>
</evidence>
<gene>
    <name evidence="1" type="ORF">R0H02_08765</name>
</gene>
<evidence type="ECO:0000313" key="1">
    <source>
        <dbReference type="EMBL" id="MDV2862551.1"/>
    </source>
</evidence>
<accession>A0AB35RLR6</accession>
<organism evidence="1 2">
    <name type="scientific">Phytobacter ursingii</name>
    <dbReference type="NCBI Taxonomy" id="1972431"/>
    <lineage>
        <taxon>Bacteria</taxon>
        <taxon>Pseudomonadati</taxon>
        <taxon>Pseudomonadota</taxon>
        <taxon>Gammaproteobacteria</taxon>
        <taxon>Enterobacterales</taxon>
        <taxon>Enterobacteriaceae</taxon>
        <taxon>Phytobacter</taxon>
    </lineage>
</organism>
<dbReference type="EMBL" id="JAWJAC010000004">
    <property type="protein sequence ID" value="MDV2862551.1"/>
    <property type="molecule type" value="Genomic_DNA"/>
</dbReference>
<dbReference type="AlphaFoldDB" id="A0AB35RLR6"/>
<protein>
    <submittedName>
        <fullName evidence="1">Uncharacterized protein</fullName>
    </submittedName>
</protein>
<name>A0AB35RLR6_9ENTR</name>
<proteinExistence type="predicted"/>
<comment type="caution">
    <text evidence="1">The sequence shown here is derived from an EMBL/GenBank/DDBJ whole genome shotgun (WGS) entry which is preliminary data.</text>
</comment>
<reference evidence="1 2" key="1">
    <citation type="submission" date="2023-10" db="EMBL/GenBank/DDBJ databases">
        <title>Phytobacter spp. The emergence of a new genus of hospital-origin enterobacteria encoding carbapenemases in Argentina.</title>
        <authorList>
            <person name="Vay C."/>
            <person name="Almuzara M."/>
            <person name="Traglia G.M."/>
            <person name="Campos J."/>
        </authorList>
    </citation>
    <scope>NUCLEOTIDE SEQUENCE [LARGE SCALE GENOMIC DNA]</scope>
    <source>
        <strain evidence="1 2">CVMA36</strain>
    </source>
</reference>
<sequence length="68" mass="7674">MTKTEFENETWRLKGLLLEALIRRLEEDKAGEGRMAAAELSSAVNFLKANAVEAPDASFNRVFEDDEQ</sequence>
<dbReference type="RefSeq" id="WP_048241718.1">
    <property type="nucleotide sequence ID" value="NZ_JAWJAC010000004.1"/>
</dbReference>
<keyword evidence="2" id="KW-1185">Reference proteome</keyword>